<dbReference type="VEuPathDB" id="FungiDB:ASPGLDRAFT_48275"/>
<keyword evidence="1" id="KW-0285">Flavoprotein</keyword>
<proteinExistence type="predicted"/>
<dbReference type="AlphaFoldDB" id="A0A1L9VGC1"/>
<evidence type="ECO:0000256" key="2">
    <source>
        <dbReference type="ARBA" id="ARBA00022827"/>
    </source>
</evidence>
<dbReference type="EMBL" id="KV878900">
    <property type="protein sequence ID" value="OJJ82950.1"/>
    <property type="molecule type" value="Genomic_DNA"/>
</dbReference>
<dbReference type="PANTHER" id="PTHR43476">
    <property type="entry name" value="3-(3-HYDROXY-PHENYL)PROPIONATE/3-HYDROXYCINNAMIC ACID HYDROXYLASE"/>
    <property type="match status" value="1"/>
</dbReference>
<evidence type="ECO:0000259" key="4">
    <source>
        <dbReference type="Pfam" id="PF01494"/>
    </source>
</evidence>
<dbReference type="OrthoDB" id="10016252at2759"/>
<dbReference type="InterPro" id="IPR002938">
    <property type="entry name" value="FAD-bd"/>
</dbReference>
<dbReference type="PRINTS" id="PR00420">
    <property type="entry name" value="RNGMNOXGNASE"/>
</dbReference>
<gene>
    <name evidence="5" type="ORF">ASPGLDRAFT_48275</name>
</gene>
<dbReference type="RefSeq" id="XP_022399648.1">
    <property type="nucleotide sequence ID" value="XM_022546866.1"/>
</dbReference>
<dbReference type="GeneID" id="34463127"/>
<evidence type="ECO:0000313" key="6">
    <source>
        <dbReference type="Proteomes" id="UP000184300"/>
    </source>
</evidence>
<reference evidence="6" key="1">
    <citation type="journal article" date="2017" name="Genome Biol.">
        <title>Comparative genomics reveals high biological diversity and specific adaptations in the industrially and medically important fungal genus Aspergillus.</title>
        <authorList>
            <person name="de Vries R.P."/>
            <person name="Riley R."/>
            <person name="Wiebenga A."/>
            <person name="Aguilar-Osorio G."/>
            <person name="Amillis S."/>
            <person name="Uchima C.A."/>
            <person name="Anderluh G."/>
            <person name="Asadollahi M."/>
            <person name="Askin M."/>
            <person name="Barry K."/>
            <person name="Battaglia E."/>
            <person name="Bayram O."/>
            <person name="Benocci T."/>
            <person name="Braus-Stromeyer S.A."/>
            <person name="Caldana C."/>
            <person name="Canovas D."/>
            <person name="Cerqueira G.C."/>
            <person name="Chen F."/>
            <person name="Chen W."/>
            <person name="Choi C."/>
            <person name="Clum A."/>
            <person name="Dos Santos R.A."/>
            <person name="Damasio A.R."/>
            <person name="Diallinas G."/>
            <person name="Emri T."/>
            <person name="Fekete E."/>
            <person name="Flipphi M."/>
            <person name="Freyberg S."/>
            <person name="Gallo A."/>
            <person name="Gournas C."/>
            <person name="Habgood R."/>
            <person name="Hainaut M."/>
            <person name="Harispe M.L."/>
            <person name="Henrissat B."/>
            <person name="Hilden K.S."/>
            <person name="Hope R."/>
            <person name="Hossain A."/>
            <person name="Karabika E."/>
            <person name="Karaffa L."/>
            <person name="Karanyi Z."/>
            <person name="Krasevec N."/>
            <person name="Kuo A."/>
            <person name="Kusch H."/>
            <person name="LaButti K."/>
            <person name="Lagendijk E.L."/>
            <person name="Lapidus A."/>
            <person name="Levasseur A."/>
            <person name="Lindquist E."/>
            <person name="Lipzen A."/>
            <person name="Logrieco A.F."/>
            <person name="MacCabe A."/>
            <person name="Maekelae M.R."/>
            <person name="Malavazi I."/>
            <person name="Melin P."/>
            <person name="Meyer V."/>
            <person name="Mielnichuk N."/>
            <person name="Miskei M."/>
            <person name="Molnar A.P."/>
            <person name="Mule G."/>
            <person name="Ngan C.Y."/>
            <person name="Orejas M."/>
            <person name="Orosz E."/>
            <person name="Ouedraogo J.P."/>
            <person name="Overkamp K.M."/>
            <person name="Park H.-S."/>
            <person name="Perrone G."/>
            <person name="Piumi F."/>
            <person name="Punt P.J."/>
            <person name="Ram A.F."/>
            <person name="Ramon A."/>
            <person name="Rauscher S."/>
            <person name="Record E."/>
            <person name="Riano-Pachon D.M."/>
            <person name="Robert V."/>
            <person name="Roehrig J."/>
            <person name="Ruller R."/>
            <person name="Salamov A."/>
            <person name="Salih N.S."/>
            <person name="Samson R.A."/>
            <person name="Sandor E."/>
            <person name="Sanguinetti M."/>
            <person name="Schuetze T."/>
            <person name="Sepcic K."/>
            <person name="Shelest E."/>
            <person name="Sherlock G."/>
            <person name="Sophianopoulou V."/>
            <person name="Squina F.M."/>
            <person name="Sun H."/>
            <person name="Susca A."/>
            <person name="Todd R.B."/>
            <person name="Tsang A."/>
            <person name="Unkles S.E."/>
            <person name="van de Wiele N."/>
            <person name="van Rossen-Uffink D."/>
            <person name="Oliveira J.V."/>
            <person name="Vesth T.C."/>
            <person name="Visser J."/>
            <person name="Yu J.-H."/>
            <person name="Zhou M."/>
            <person name="Andersen M.R."/>
            <person name="Archer D.B."/>
            <person name="Baker S.E."/>
            <person name="Benoit I."/>
            <person name="Brakhage A.A."/>
            <person name="Braus G.H."/>
            <person name="Fischer R."/>
            <person name="Frisvad J.C."/>
            <person name="Goldman G.H."/>
            <person name="Houbraken J."/>
            <person name="Oakley B."/>
            <person name="Pocsi I."/>
            <person name="Scazzocchio C."/>
            <person name="Seiboth B."/>
            <person name="vanKuyk P.A."/>
            <person name="Wortman J."/>
            <person name="Dyer P.S."/>
            <person name="Grigoriev I.V."/>
        </authorList>
    </citation>
    <scope>NUCLEOTIDE SEQUENCE [LARGE SCALE GENOMIC DNA]</scope>
    <source>
        <strain evidence="6">CBS 516.65</strain>
    </source>
</reference>
<organism evidence="5 6">
    <name type="scientific">Aspergillus glaucus CBS 516.65</name>
    <dbReference type="NCBI Taxonomy" id="1160497"/>
    <lineage>
        <taxon>Eukaryota</taxon>
        <taxon>Fungi</taxon>
        <taxon>Dikarya</taxon>
        <taxon>Ascomycota</taxon>
        <taxon>Pezizomycotina</taxon>
        <taxon>Eurotiomycetes</taxon>
        <taxon>Eurotiomycetidae</taxon>
        <taxon>Eurotiales</taxon>
        <taxon>Aspergillaceae</taxon>
        <taxon>Aspergillus</taxon>
        <taxon>Aspergillus subgen. Aspergillus</taxon>
    </lineage>
</organism>
<evidence type="ECO:0000256" key="1">
    <source>
        <dbReference type="ARBA" id="ARBA00022630"/>
    </source>
</evidence>
<evidence type="ECO:0000313" key="5">
    <source>
        <dbReference type="EMBL" id="OJJ82950.1"/>
    </source>
</evidence>
<protein>
    <recommendedName>
        <fullName evidence="4">FAD-binding domain-containing protein</fullName>
    </recommendedName>
</protein>
<dbReference type="InterPro" id="IPR036188">
    <property type="entry name" value="FAD/NAD-bd_sf"/>
</dbReference>
<dbReference type="GO" id="GO:0016491">
    <property type="term" value="F:oxidoreductase activity"/>
    <property type="evidence" value="ECO:0007669"/>
    <property type="project" value="UniProtKB-KW"/>
</dbReference>
<evidence type="ECO:0000256" key="3">
    <source>
        <dbReference type="ARBA" id="ARBA00023002"/>
    </source>
</evidence>
<accession>A0A1L9VGC1</accession>
<keyword evidence="6" id="KW-1185">Reference proteome</keyword>
<dbReference type="STRING" id="1160497.A0A1L9VGC1"/>
<sequence length="645" mass="72773">MAEHDYETTDVVICGCGPTGAMLSAYLGRLSVRHIVLEKEDGITTDPRGIALDEDGIRLLQGIGIYEHVYRDIGTCMQKFKFIGGTEKTLDTMPFLEMDYGTTEGGTGHIGFICHKQPTLEKHLRDIMSSSEYCQLRSNCTVSEISEDNNYTYSRYQDVNGTTHTIKSRFFIGADGKTGFTRKNYLEPLGIHMEQAHQSFYDETWVALNWTITLPTPTTHPDFPLWELGFTPQQVYDLFFPTNFRFICNPNRPAVCGRFGLPEDRLCRFEFVVRSDEDGDEMASPAKIKEVVFPYFSHTGSRYGLSRDVRFPEDCIHVLRSRPFRFAARSCNEWFHGRVVLCGDAAHVFPPFGGQGIASGFRDAVSLSWRLALLIRQPLPSPTYTPKTNHQQILQSWSRERKQQLTRSLSATIANGAFVTEHNPLKILLRDWSLYILSFLPTYRRDMRLGHRKKGMIRYEFADGMPFVPGLGGGVCVPQVYVSGWKGGRGGDEGVLFSDDVVFGRGKRGLFQVLVYIRDLNELPSAREVVSTIEQTSNGELPATEATYIIETTTTTPSPETEDTMSPVYRLATTEEFAGSPLCRGRPEPRHYNPYYLGEILGGGGVRYVIVRPDRFVYASCDSQRDLEGVVGGLVEYLRGEPLNW</sequence>
<keyword evidence="2" id="KW-0274">FAD</keyword>
<dbReference type="GO" id="GO:0071949">
    <property type="term" value="F:FAD binding"/>
    <property type="evidence" value="ECO:0007669"/>
    <property type="project" value="InterPro"/>
</dbReference>
<keyword evidence="3" id="KW-0560">Oxidoreductase</keyword>
<dbReference type="SUPFAM" id="SSF51905">
    <property type="entry name" value="FAD/NAD(P)-binding domain"/>
    <property type="match status" value="1"/>
</dbReference>
<feature type="domain" description="FAD-binding" evidence="4">
    <location>
        <begin position="9"/>
        <end position="376"/>
    </location>
</feature>
<dbReference type="Proteomes" id="UP000184300">
    <property type="component" value="Unassembled WGS sequence"/>
</dbReference>
<dbReference type="Gene3D" id="3.50.50.60">
    <property type="entry name" value="FAD/NAD(P)-binding domain"/>
    <property type="match status" value="2"/>
</dbReference>
<name>A0A1L9VGC1_ASPGL</name>
<dbReference type="InterPro" id="IPR050631">
    <property type="entry name" value="PheA/TfdB_FAD_monoxygenase"/>
</dbReference>
<dbReference type="Pfam" id="PF01494">
    <property type="entry name" value="FAD_binding_3"/>
    <property type="match status" value="1"/>
</dbReference>
<dbReference type="PANTHER" id="PTHR43476:SF3">
    <property type="entry name" value="FAD-BINDING MONOOXYGENASE"/>
    <property type="match status" value="1"/>
</dbReference>